<dbReference type="Gene3D" id="1.25.40.10">
    <property type="entry name" value="Tetratricopeptide repeat domain"/>
    <property type="match status" value="1"/>
</dbReference>
<name>A0AAE1S253_9SOLA</name>
<evidence type="ECO:0000313" key="2">
    <source>
        <dbReference type="EMBL" id="KAK4362924.1"/>
    </source>
</evidence>
<proteinExistence type="predicted"/>
<dbReference type="Proteomes" id="UP001291623">
    <property type="component" value="Unassembled WGS sequence"/>
</dbReference>
<dbReference type="EMBL" id="JAVYJV010000009">
    <property type="protein sequence ID" value="KAK4362924.1"/>
    <property type="molecule type" value="Genomic_DNA"/>
</dbReference>
<gene>
    <name evidence="2" type="ORF">RND71_018165</name>
</gene>
<sequence>MAKSGLAILLFYLTGNTSSFIVTPLLGMEKVLGSNGKTKKAIETYHRVVKILESSRGEESEELVVPLFGMGNLLLKEGRVTDAENAFNRILTTYMKLYGEHDVRVGLCGDAFKMMKQMGQCPHSDYNLIDYNVQRNQTLENDSKSDLLLVMKHITADSLYMKQCH</sequence>
<keyword evidence="3" id="KW-1185">Reference proteome</keyword>
<organism evidence="2 3">
    <name type="scientific">Anisodus tanguticus</name>
    <dbReference type="NCBI Taxonomy" id="243964"/>
    <lineage>
        <taxon>Eukaryota</taxon>
        <taxon>Viridiplantae</taxon>
        <taxon>Streptophyta</taxon>
        <taxon>Embryophyta</taxon>
        <taxon>Tracheophyta</taxon>
        <taxon>Spermatophyta</taxon>
        <taxon>Magnoliopsida</taxon>
        <taxon>eudicotyledons</taxon>
        <taxon>Gunneridae</taxon>
        <taxon>Pentapetalae</taxon>
        <taxon>asterids</taxon>
        <taxon>lamiids</taxon>
        <taxon>Solanales</taxon>
        <taxon>Solanaceae</taxon>
        <taxon>Solanoideae</taxon>
        <taxon>Hyoscyameae</taxon>
        <taxon>Anisodus</taxon>
    </lineage>
</organism>
<feature type="signal peptide" evidence="1">
    <location>
        <begin position="1"/>
        <end position="19"/>
    </location>
</feature>
<accession>A0AAE1S253</accession>
<protein>
    <submittedName>
        <fullName evidence="2">Uncharacterized protein</fullName>
    </submittedName>
</protein>
<evidence type="ECO:0000313" key="3">
    <source>
        <dbReference type="Proteomes" id="UP001291623"/>
    </source>
</evidence>
<keyword evidence="1" id="KW-0732">Signal</keyword>
<comment type="caution">
    <text evidence="2">The sequence shown here is derived from an EMBL/GenBank/DDBJ whole genome shotgun (WGS) entry which is preliminary data.</text>
</comment>
<evidence type="ECO:0000256" key="1">
    <source>
        <dbReference type="SAM" id="SignalP"/>
    </source>
</evidence>
<reference evidence="2" key="1">
    <citation type="submission" date="2023-12" db="EMBL/GenBank/DDBJ databases">
        <title>Genome assembly of Anisodus tanguticus.</title>
        <authorList>
            <person name="Wang Y.-J."/>
        </authorList>
    </citation>
    <scope>NUCLEOTIDE SEQUENCE</scope>
    <source>
        <strain evidence="2">KB-2021</strain>
        <tissue evidence="2">Leaf</tissue>
    </source>
</reference>
<dbReference type="SUPFAM" id="SSF48452">
    <property type="entry name" value="TPR-like"/>
    <property type="match status" value="1"/>
</dbReference>
<dbReference type="AlphaFoldDB" id="A0AAE1S253"/>
<feature type="chain" id="PRO_5041899358" evidence="1">
    <location>
        <begin position="20"/>
        <end position="165"/>
    </location>
</feature>
<dbReference type="InterPro" id="IPR011990">
    <property type="entry name" value="TPR-like_helical_dom_sf"/>
</dbReference>